<evidence type="ECO:0000313" key="1">
    <source>
        <dbReference type="EMBL" id="KAI5674150.1"/>
    </source>
</evidence>
<accession>A0ACC0BN97</accession>
<organism evidence="1 2">
    <name type="scientific">Catharanthus roseus</name>
    <name type="common">Madagascar periwinkle</name>
    <name type="synonym">Vinca rosea</name>
    <dbReference type="NCBI Taxonomy" id="4058"/>
    <lineage>
        <taxon>Eukaryota</taxon>
        <taxon>Viridiplantae</taxon>
        <taxon>Streptophyta</taxon>
        <taxon>Embryophyta</taxon>
        <taxon>Tracheophyta</taxon>
        <taxon>Spermatophyta</taxon>
        <taxon>Magnoliopsida</taxon>
        <taxon>eudicotyledons</taxon>
        <taxon>Gunneridae</taxon>
        <taxon>Pentapetalae</taxon>
        <taxon>asterids</taxon>
        <taxon>lamiids</taxon>
        <taxon>Gentianales</taxon>
        <taxon>Apocynaceae</taxon>
        <taxon>Rauvolfioideae</taxon>
        <taxon>Vinceae</taxon>
        <taxon>Catharanthinae</taxon>
        <taxon>Catharanthus</taxon>
    </lineage>
</organism>
<keyword evidence="2" id="KW-1185">Reference proteome</keyword>
<name>A0ACC0BN97_CATRO</name>
<gene>
    <name evidence="1" type="ORF">M9H77_14514</name>
</gene>
<proteinExistence type="predicted"/>
<comment type="caution">
    <text evidence="1">The sequence shown here is derived from an EMBL/GenBank/DDBJ whole genome shotgun (WGS) entry which is preliminary data.</text>
</comment>
<dbReference type="EMBL" id="CM044703">
    <property type="protein sequence ID" value="KAI5674150.1"/>
    <property type="molecule type" value="Genomic_DNA"/>
</dbReference>
<evidence type="ECO:0000313" key="2">
    <source>
        <dbReference type="Proteomes" id="UP001060085"/>
    </source>
</evidence>
<reference evidence="2" key="1">
    <citation type="journal article" date="2023" name="Nat. Plants">
        <title>Single-cell RNA sequencing provides a high-resolution roadmap for understanding the multicellular compartmentation of specialized metabolism.</title>
        <authorList>
            <person name="Sun S."/>
            <person name="Shen X."/>
            <person name="Li Y."/>
            <person name="Li Y."/>
            <person name="Wang S."/>
            <person name="Li R."/>
            <person name="Zhang H."/>
            <person name="Shen G."/>
            <person name="Guo B."/>
            <person name="Wei J."/>
            <person name="Xu J."/>
            <person name="St-Pierre B."/>
            <person name="Chen S."/>
            <person name="Sun C."/>
        </authorList>
    </citation>
    <scope>NUCLEOTIDE SEQUENCE [LARGE SCALE GENOMIC DNA]</scope>
</reference>
<protein>
    <submittedName>
        <fullName evidence="1">Uncharacterized protein</fullName>
    </submittedName>
</protein>
<dbReference type="Proteomes" id="UP001060085">
    <property type="component" value="Linkage Group LG03"/>
</dbReference>
<sequence length="193" mass="21284">MDEVPTHVHQCPIVPDVLTRQHEHRSVLLWSRDHEMYFTNLQCRRFGRNLFQSYSIAPRKLVKKEPLEAWILRSFTGSETDDDLILGTLCTTTLGGAQQRGGALVILQSWAWSRIPALQPQLMTDVQDDPLAPLGAIWCTLGLTPPTQSHPPTSYAPPPLGLGFSSFQSPHPPSIGSSSFQAPPSPYTVGSST</sequence>